<dbReference type="GO" id="GO:0003723">
    <property type="term" value="F:RNA binding"/>
    <property type="evidence" value="ECO:0007669"/>
    <property type="project" value="InterPro"/>
</dbReference>
<evidence type="ECO:0000256" key="1">
    <source>
        <dbReference type="SAM" id="Phobius"/>
    </source>
</evidence>
<comment type="caution">
    <text evidence="3">The sequence shown here is derived from an EMBL/GenBank/DDBJ whole genome shotgun (WGS) entry which is preliminary data.</text>
</comment>
<dbReference type="Proteomes" id="UP000657918">
    <property type="component" value="Unassembled WGS sequence"/>
</dbReference>
<protein>
    <recommendedName>
        <fullName evidence="2">APO domain-containing protein</fullName>
    </recommendedName>
</protein>
<dbReference type="OrthoDB" id="1926485at2759"/>
<keyword evidence="1" id="KW-1133">Transmembrane helix</keyword>
<proteinExistence type="predicted"/>
<sequence length="220" mass="24636">MLKKSKGQPRGRVPPLKKRLVVLCLVTFAYDVFNVRIILINNLKKLLKVVTVYACGWCDEIHVGLEGHPFKSCKGKHAALRNGLHQQTNATIEDVLFTVLDDLIPPRYVWHVPGVVGLPLRRELRNFYRQAPVVVEICIQAGAAVPDQYKSTMRLDIRIISSVKEAEMVCPVKMAIGGVALVTSLGYFVLYSKKKLEAFVLDFAKVTTSVVDLTNTHPRN</sequence>
<feature type="domain" description="APO" evidence="2">
    <location>
        <begin position="54"/>
        <end position="147"/>
    </location>
</feature>
<dbReference type="AlphaFoldDB" id="A0A835J433"/>
<keyword evidence="1" id="KW-0812">Transmembrane</keyword>
<evidence type="ECO:0000313" key="3">
    <source>
        <dbReference type="EMBL" id="KAF9662742.1"/>
    </source>
</evidence>
<dbReference type="EMBL" id="JADGMS010000018">
    <property type="protein sequence ID" value="KAF9662742.1"/>
    <property type="molecule type" value="Genomic_DNA"/>
</dbReference>
<keyword evidence="4" id="KW-1185">Reference proteome</keyword>
<dbReference type="Pfam" id="PF05634">
    <property type="entry name" value="APO_RNA-bind"/>
    <property type="match status" value="1"/>
</dbReference>
<feature type="transmembrane region" description="Helical" evidence="1">
    <location>
        <begin position="20"/>
        <end position="39"/>
    </location>
</feature>
<evidence type="ECO:0000259" key="2">
    <source>
        <dbReference type="PROSITE" id="PS51499"/>
    </source>
</evidence>
<name>A0A835J433_9ROSI</name>
<accession>A0A835J433</accession>
<dbReference type="InterPro" id="IPR023342">
    <property type="entry name" value="APO_dom"/>
</dbReference>
<organism evidence="3 4">
    <name type="scientific">Salix dunnii</name>
    <dbReference type="NCBI Taxonomy" id="1413687"/>
    <lineage>
        <taxon>Eukaryota</taxon>
        <taxon>Viridiplantae</taxon>
        <taxon>Streptophyta</taxon>
        <taxon>Embryophyta</taxon>
        <taxon>Tracheophyta</taxon>
        <taxon>Spermatophyta</taxon>
        <taxon>Magnoliopsida</taxon>
        <taxon>eudicotyledons</taxon>
        <taxon>Gunneridae</taxon>
        <taxon>Pentapetalae</taxon>
        <taxon>rosids</taxon>
        <taxon>fabids</taxon>
        <taxon>Malpighiales</taxon>
        <taxon>Salicaceae</taxon>
        <taxon>Saliceae</taxon>
        <taxon>Salix</taxon>
    </lineage>
</organism>
<gene>
    <name evidence="3" type="ORF">SADUNF_Sadunf18G0085900</name>
</gene>
<dbReference type="PROSITE" id="PS51499">
    <property type="entry name" value="APO"/>
    <property type="match status" value="1"/>
</dbReference>
<reference evidence="3 4" key="1">
    <citation type="submission" date="2020-10" db="EMBL/GenBank/DDBJ databases">
        <title>Plant Genome Project.</title>
        <authorList>
            <person name="Zhang R.-G."/>
        </authorList>
    </citation>
    <scope>NUCLEOTIDE SEQUENCE [LARGE SCALE GENOMIC DNA]</scope>
    <source>
        <strain evidence="3">FAFU-HL-1</strain>
        <tissue evidence="3">Leaf</tissue>
    </source>
</reference>
<evidence type="ECO:0000313" key="4">
    <source>
        <dbReference type="Proteomes" id="UP000657918"/>
    </source>
</evidence>
<keyword evidence="1" id="KW-0472">Membrane</keyword>